<protein>
    <submittedName>
        <fullName evidence="1">Uncharacterized protein</fullName>
    </submittedName>
</protein>
<dbReference type="Proteomes" id="UP000186955">
    <property type="component" value="Unassembled WGS sequence"/>
</dbReference>
<name>A0A1Q5TMH7_9EURO</name>
<sequence>MSACAFIYFSFLKEICKWDSLSLYSVLRLFLSYPVVQIRVPTARRSRQVKEKSWNKWEQDKERRKDYGGSLSDGMRESEVYNFEKQNGGGTAQTHSK</sequence>
<evidence type="ECO:0000313" key="1">
    <source>
        <dbReference type="EMBL" id="OKP01441.1"/>
    </source>
</evidence>
<dbReference type="AlphaFoldDB" id="A0A1Q5TMH7"/>
<organism evidence="1 2">
    <name type="scientific">Penicillium subrubescens</name>
    <dbReference type="NCBI Taxonomy" id="1316194"/>
    <lineage>
        <taxon>Eukaryota</taxon>
        <taxon>Fungi</taxon>
        <taxon>Dikarya</taxon>
        <taxon>Ascomycota</taxon>
        <taxon>Pezizomycotina</taxon>
        <taxon>Eurotiomycetes</taxon>
        <taxon>Eurotiomycetidae</taxon>
        <taxon>Eurotiales</taxon>
        <taxon>Aspergillaceae</taxon>
        <taxon>Penicillium</taxon>
    </lineage>
</organism>
<comment type="caution">
    <text evidence="1">The sequence shown here is derived from an EMBL/GenBank/DDBJ whole genome shotgun (WGS) entry which is preliminary data.</text>
</comment>
<keyword evidence="2" id="KW-1185">Reference proteome</keyword>
<dbReference type="EMBL" id="MNBE01000639">
    <property type="protein sequence ID" value="OKP01441.1"/>
    <property type="molecule type" value="Genomic_DNA"/>
</dbReference>
<proteinExistence type="predicted"/>
<accession>A0A1Q5TMH7</accession>
<reference evidence="1 2" key="1">
    <citation type="submission" date="2016-10" db="EMBL/GenBank/DDBJ databases">
        <title>Genome sequence of the ascomycete fungus Penicillium subrubescens.</title>
        <authorList>
            <person name="De Vries R.P."/>
            <person name="Peng M."/>
            <person name="Dilokpimol A."/>
            <person name="Hilden K."/>
            <person name="Makela M.R."/>
            <person name="Grigoriev I."/>
            <person name="Riley R."/>
            <person name="Granchi Z."/>
        </authorList>
    </citation>
    <scope>NUCLEOTIDE SEQUENCE [LARGE SCALE GENOMIC DNA]</scope>
    <source>
        <strain evidence="1 2">CBS 132785</strain>
    </source>
</reference>
<evidence type="ECO:0000313" key="2">
    <source>
        <dbReference type="Proteomes" id="UP000186955"/>
    </source>
</evidence>
<gene>
    <name evidence="1" type="ORF">PENSUB_7431</name>
</gene>